<keyword evidence="2" id="KW-1185">Reference proteome</keyword>
<accession>A0A075AR50</accession>
<gene>
    <name evidence="1" type="ORF">O9G_001097</name>
</gene>
<proteinExistence type="predicted"/>
<dbReference type="Proteomes" id="UP000030755">
    <property type="component" value="Unassembled WGS sequence"/>
</dbReference>
<sequence length="378" mass="43006">MSTVIPSQEADNGISVTPDDVLLKSNVDLKDKTEFKDPAYIPSVGILGGKFYLEKQIFHITAAFLGQKEVLKKDIQQITNLEEIRLAAKKFGLELVGYFHADNYNNESNFNVSSLFTTELLPSIFLKVTLDFDIHQADKELLFSLSAILNHGKVHENEMFDYFNVSLETSSNQIDKFWIKKSIENKKIEFLKEKSRSSIMMIRNEISRLRRLKMNVQESISTKLHDLKNSLYDISDYEFSLSLGQLIRSSTEKQKFHDAANRNYEVMALLDSNFIEKGMNNKKQKISKTFKSKDPHPYTPTSYVPPFSRSFASMPLLHHAPLFHAPPLFGFGDFSNTNNSMISTSSMLFPNSAKFTFKDIPGSMNVQDSASFLNAKTA</sequence>
<organism evidence="1 2">
    <name type="scientific">Rozella allomycis (strain CSF55)</name>
    <dbReference type="NCBI Taxonomy" id="988480"/>
    <lineage>
        <taxon>Eukaryota</taxon>
        <taxon>Fungi</taxon>
        <taxon>Fungi incertae sedis</taxon>
        <taxon>Cryptomycota</taxon>
        <taxon>Cryptomycota incertae sedis</taxon>
        <taxon>Rozella</taxon>
    </lineage>
</organism>
<dbReference type="HOGENOM" id="CLU_731885_0_0_1"/>
<reference evidence="1 2" key="1">
    <citation type="journal article" date="2013" name="Curr. Biol.">
        <title>Shared signatures of parasitism and phylogenomics unite Cryptomycota and microsporidia.</title>
        <authorList>
            <person name="James T.Y."/>
            <person name="Pelin A."/>
            <person name="Bonen L."/>
            <person name="Ahrendt S."/>
            <person name="Sain D."/>
            <person name="Corradi N."/>
            <person name="Stajich J.E."/>
        </authorList>
    </citation>
    <scope>NUCLEOTIDE SEQUENCE [LARGE SCALE GENOMIC DNA]</scope>
    <source>
        <strain evidence="1 2">CSF55</strain>
    </source>
</reference>
<evidence type="ECO:0000313" key="1">
    <source>
        <dbReference type="EMBL" id="EPZ31185.1"/>
    </source>
</evidence>
<dbReference type="AlphaFoldDB" id="A0A075AR50"/>
<name>A0A075AR50_ROZAC</name>
<evidence type="ECO:0000313" key="2">
    <source>
        <dbReference type="Proteomes" id="UP000030755"/>
    </source>
</evidence>
<dbReference type="EMBL" id="KE561300">
    <property type="protein sequence ID" value="EPZ31185.1"/>
    <property type="molecule type" value="Genomic_DNA"/>
</dbReference>
<protein>
    <submittedName>
        <fullName evidence="1">Uncharacterized protein</fullName>
    </submittedName>
</protein>